<evidence type="ECO:0000313" key="2">
    <source>
        <dbReference type="EMBL" id="MFB9151294.1"/>
    </source>
</evidence>
<dbReference type="PANTHER" id="PTHR38595:SF1">
    <property type="entry name" value="TYPE VI SECRETION SYSTEM COMPONENT TSSE1"/>
    <property type="match status" value="1"/>
</dbReference>
<accession>A0ABV5I3N3</accession>
<feature type="domain" description="IraD/Gp25-like" evidence="1">
    <location>
        <begin position="68"/>
        <end position="167"/>
    </location>
</feature>
<dbReference type="Pfam" id="PF04965">
    <property type="entry name" value="GPW_gp25"/>
    <property type="match status" value="1"/>
</dbReference>
<organism evidence="2 3">
    <name type="scientific">Roseovarius ramblicola</name>
    <dbReference type="NCBI Taxonomy" id="2022336"/>
    <lineage>
        <taxon>Bacteria</taxon>
        <taxon>Pseudomonadati</taxon>
        <taxon>Pseudomonadota</taxon>
        <taxon>Alphaproteobacteria</taxon>
        <taxon>Rhodobacterales</taxon>
        <taxon>Roseobacteraceae</taxon>
        <taxon>Roseovarius</taxon>
    </lineage>
</organism>
<dbReference type="Proteomes" id="UP001589670">
    <property type="component" value="Unassembled WGS sequence"/>
</dbReference>
<dbReference type="EMBL" id="JBHMEC010000027">
    <property type="protein sequence ID" value="MFB9151294.1"/>
    <property type="molecule type" value="Genomic_DNA"/>
</dbReference>
<gene>
    <name evidence="2" type="ORF">ACFFU4_16200</name>
</gene>
<name>A0ABV5I3N3_9RHOB</name>
<evidence type="ECO:0000313" key="3">
    <source>
        <dbReference type="Proteomes" id="UP001589670"/>
    </source>
</evidence>
<dbReference type="RefSeq" id="WP_377070885.1">
    <property type="nucleotide sequence ID" value="NZ_JBHMEC010000027.1"/>
</dbReference>
<keyword evidence="3" id="KW-1185">Reference proteome</keyword>
<comment type="caution">
    <text evidence="2">The sequence shown here is derived from an EMBL/GenBank/DDBJ whole genome shotgun (WGS) entry which is preliminary data.</text>
</comment>
<reference evidence="2 3" key="1">
    <citation type="submission" date="2024-09" db="EMBL/GenBank/DDBJ databases">
        <authorList>
            <person name="Sun Q."/>
            <person name="Mori K."/>
        </authorList>
    </citation>
    <scope>NUCLEOTIDE SEQUENCE [LARGE SCALE GENOMIC DNA]</scope>
    <source>
        <strain evidence="2 3">CECT 9424</strain>
    </source>
</reference>
<dbReference type="PANTHER" id="PTHR38595">
    <property type="entry name" value="CYTOPLASMIC PROTEIN-RELATED"/>
    <property type="match status" value="1"/>
</dbReference>
<evidence type="ECO:0000259" key="1">
    <source>
        <dbReference type="Pfam" id="PF04965"/>
    </source>
</evidence>
<dbReference type="InterPro" id="IPR007048">
    <property type="entry name" value="IraD/Gp25-like"/>
</dbReference>
<dbReference type="InterPro" id="IPR053176">
    <property type="entry name" value="T6SS_TssE1-like"/>
</dbReference>
<protein>
    <submittedName>
        <fullName evidence="2">Type VI secretion system baseplate subunit TssE</fullName>
    </submittedName>
</protein>
<dbReference type="SUPFAM" id="SSF160719">
    <property type="entry name" value="gpW/gp25-like"/>
    <property type="match status" value="1"/>
</dbReference>
<proteinExistence type="predicted"/>
<sequence>MRRQGQKARGATPPQAQRLQVPLLYAFREAAAARDSRKPDIRYEEDGARVVSQRASIRQRGTNESLLKRNLNIDLEHLANTINLGSVIDLGEYPAIRRSVLNFGIDDLTHLTTDSSDLLSLGEALRTALIAHEPRLVAETLSVEQHSGDMENEQRISFFAHAEMKCRPVDIPLEFVAEIDVGSGKVELHGVSGPGGRRARTAPG</sequence>